<evidence type="ECO:0000313" key="3">
    <source>
        <dbReference type="EMBL" id="MFC5007133.1"/>
    </source>
</evidence>
<reference evidence="4" key="1">
    <citation type="journal article" date="2019" name="Int. J. Syst. Evol. Microbiol.">
        <title>The Global Catalogue of Microorganisms (GCM) 10K type strain sequencing project: providing services to taxonomists for standard genome sequencing and annotation.</title>
        <authorList>
            <consortium name="The Broad Institute Genomics Platform"/>
            <consortium name="The Broad Institute Genome Sequencing Center for Infectious Disease"/>
            <person name="Wu L."/>
            <person name="Ma J."/>
        </authorList>
    </citation>
    <scope>NUCLEOTIDE SEQUENCE [LARGE SCALE GENOMIC DNA]</scope>
    <source>
        <strain evidence="4">CGMCC 4.7152</strain>
    </source>
</reference>
<keyword evidence="4" id="KW-1185">Reference proteome</keyword>
<feature type="domain" description="Response regulatory" evidence="2">
    <location>
        <begin position="16"/>
        <end position="75"/>
    </location>
</feature>
<comment type="caution">
    <text evidence="3">The sequence shown here is derived from an EMBL/GenBank/DDBJ whole genome shotgun (WGS) entry which is preliminary data.</text>
</comment>
<dbReference type="InterPro" id="IPR011006">
    <property type="entry name" value="CheY-like_superfamily"/>
</dbReference>
<dbReference type="PROSITE" id="PS50110">
    <property type="entry name" value="RESPONSE_REGULATORY"/>
    <property type="match status" value="1"/>
</dbReference>
<sequence>MTEPTPPAVAVVGQPRLLLVEDDPQLSEMLVDLLGKAGHAVDHAPDGQAGLHLGLSLWVPKTPSMRCDLPVLGYG</sequence>
<dbReference type="SUPFAM" id="SSF52172">
    <property type="entry name" value="CheY-like"/>
    <property type="match status" value="1"/>
</dbReference>
<accession>A0ABV9WHT3</accession>
<organism evidence="3 4">
    <name type="scientific">Dactylosporangium cerinum</name>
    <dbReference type="NCBI Taxonomy" id="1434730"/>
    <lineage>
        <taxon>Bacteria</taxon>
        <taxon>Bacillati</taxon>
        <taxon>Actinomycetota</taxon>
        <taxon>Actinomycetes</taxon>
        <taxon>Micromonosporales</taxon>
        <taxon>Micromonosporaceae</taxon>
        <taxon>Dactylosporangium</taxon>
    </lineage>
</organism>
<evidence type="ECO:0000313" key="4">
    <source>
        <dbReference type="Proteomes" id="UP001595912"/>
    </source>
</evidence>
<gene>
    <name evidence="3" type="ORF">ACFPIJ_56180</name>
</gene>
<protein>
    <recommendedName>
        <fullName evidence="2">Response regulatory domain-containing protein</fullName>
    </recommendedName>
</protein>
<dbReference type="EMBL" id="JBHSIU010000113">
    <property type="protein sequence ID" value="MFC5007133.1"/>
    <property type="molecule type" value="Genomic_DNA"/>
</dbReference>
<proteinExistence type="predicted"/>
<name>A0ABV9WHT3_9ACTN</name>
<comment type="caution">
    <text evidence="1">Lacks conserved residue(s) required for the propagation of feature annotation.</text>
</comment>
<dbReference type="RefSeq" id="WP_380127782.1">
    <property type="nucleotide sequence ID" value="NZ_JBHSIU010000113.1"/>
</dbReference>
<evidence type="ECO:0000259" key="2">
    <source>
        <dbReference type="PROSITE" id="PS50110"/>
    </source>
</evidence>
<dbReference type="Gene3D" id="3.40.50.2300">
    <property type="match status" value="1"/>
</dbReference>
<dbReference type="InterPro" id="IPR001789">
    <property type="entry name" value="Sig_transdc_resp-reg_receiver"/>
</dbReference>
<evidence type="ECO:0000256" key="1">
    <source>
        <dbReference type="PROSITE-ProRule" id="PRU00169"/>
    </source>
</evidence>
<dbReference type="Proteomes" id="UP001595912">
    <property type="component" value="Unassembled WGS sequence"/>
</dbReference>